<dbReference type="EMBL" id="JBHSMA010000002">
    <property type="protein sequence ID" value="MFC5409125.1"/>
    <property type="molecule type" value="Genomic_DNA"/>
</dbReference>
<evidence type="ECO:0000313" key="1">
    <source>
        <dbReference type="EMBL" id="MFC5409125.1"/>
    </source>
</evidence>
<evidence type="ECO:0008006" key="3">
    <source>
        <dbReference type="Google" id="ProtNLM"/>
    </source>
</evidence>
<accession>A0ABW0I9E0</accession>
<reference evidence="2" key="1">
    <citation type="journal article" date="2019" name="Int. J. Syst. Evol. Microbiol.">
        <title>The Global Catalogue of Microorganisms (GCM) 10K type strain sequencing project: providing services to taxonomists for standard genome sequencing and annotation.</title>
        <authorList>
            <consortium name="The Broad Institute Genomics Platform"/>
            <consortium name="The Broad Institute Genome Sequencing Center for Infectious Disease"/>
            <person name="Wu L."/>
            <person name="Ma J."/>
        </authorList>
    </citation>
    <scope>NUCLEOTIDE SEQUENCE [LARGE SCALE GENOMIC DNA]</scope>
    <source>
        <strain evidence="2">CCUG 55250</strain>
    </source>
</reference>
<comment type="caution">
    <text evidence="1">The sequence shown here is derived from an EMBL/GenBank/DDBJ whole genome shotgun (WGS) entry which is preliminary data.</text>
</comment>
<name>A0ABW0I9E0_9BACT</name>
<keyword evidence="2" id="KW-1185">Reference proteome</keyword>
<gene>
    <name evidence="1" type="ORF">ACFPMF_07400</name>
</gene>
<protein>
    <recommendedName>
        <fullName evidence="3">Tip attachment protein J domain-containing protein</fullName>
    </recommendedName>
</protein>
<evidence type="ECO:0000313" key="2">
    <source>
        <dbReference type="Proteomes" id="UP001596106"/>
    </source>
</evidence>
<organism evidence="1 2">
    <name type="scientific">Larkinella bovis</name>
    <dbReference type="NCBI Taxonomy" id="683041"/>
    <lineage>
        <taxon>Bacteria</taxon>
        <taxon>Pseudomonadati</taxon>
        <taxon>Bacteroidota</taxon>
        <taxon>Cytophagia</taxon>
        <taxon>Cytophagales</taxon>
        <taxon>Spirosomataceae</taxon>
        <taxon>Larkinella</taxon>
    </lineage>
</organism>
<sequence length="679" mass="76122">MEDGIYLQGPAGWVWVAESLLALTIQANDLTKPDSIQLTYSNQFTLPNSLAIQRLLENAEQLDAGSQHPYKLIPARLVEEDEIVFEGVAELQQFQGEWQVALYDPQRALFDKLAEKSIRDLDLSRLDHPWTLDEINARAGATEGVCYPVLDYGTIDGGIVAQDTIFPAVFYKEIIGQVLQEEGYKPVGAWLDDPLLKQMAIPFTEAEPLARDQEWIDARTARVTVETMAPTPMFGGVLNQIIALSVDDRELDNWKDGKANNFNTTTYSYVADAAMRLKVIAVQRFMIKVDVGTVEVKLQLEKNGAFVEQAYWSKTTGYNQSRAKIDQLELDTEILLKKGDTVKIRRIVQKRSAIAQWEGFIMNDPDSTYASFIPDPTIHTGDTWLVAQNLPDLKCTELLLSLAFKMGGWFAIDSRRKTVELVKLTDVTQNRAQAVDWSAYLEEGEEPSLLFQIDPYAQRNLLKYKEQSGVDRGFGDGVIRCDRATLPAETTLFTLPFSASMESIRQVGSYGAPLLIETRTITGSGETLQIQKKATGARVILVEPTKSFEISTKVLNTAGEIVPASVTLTGCWFGRRPQTIITENNAFSLAFDPVPAQISEMGLIARYYDGLKRVLRRPRVFTPSIYLQNHVVADLNPKLPIRLRKVRLGEIEISDGYFYLNQVNSYRSGQMCTVTLIAF</sequence>
<dbReference type="Proteomes" id="UP001596106">
    <property type="component" value="Unassembled WGS sequence"/>
</dbReference>
<proteinExistence type="predicted"/>
<dbReference type="RefSeq" id="WP_379842764.1">
    <property type="nucleotide sequence ID" value="NZ_JBHSMA010000002.1"/>
</dbReference>